<sequence>MEPNDRLRAAREACPSPSAPGEPMSRAELAEAVNEHLWRATGKRYGLGAHAIARYERGKISGRCPRSTTPRRC</sequence>
<evidence type="ECO:0000313" key="3">
    <source>
        <dbReference type="Proteomes" id="UP000523007"/>
    </source>
</evidence>
<dbReference type="EMBL" id="JACHJT010000001">
    <property type="protein sequence ID" value="MBB4930696.1"/>
    <property type="molecule type" value="Genomic_DNA"/>
</dbReference>
<keyword evidence="3" id="KW-1185">Reference proteome</keyword>
<dbReference type="AlphaFoldDB" id="A0A7W7REY1"/>
<dbReference type="RefSeq" id="WP_184576042.1">
    <property type="nucleotide sequence ID" value="NZ_JACHJT010000001.1"/>
</dbReference>
<protein>
    <submittedName>
        <fullName evidence="2">Uncharacterized protein</fullName>
    </submittedName>
</protein>
<dbReference type="Proteomes" id="UP000523007">
    <property type="component" value="Unassembled WGS sequence"/>
</dbReference>
<feature type="region of interest" description="Disordered" evidence="1">
    <location>
        <begin position="1"/>
        <end position="27"/>
    </location>
</feature>
<feature type="compositionally biased region" description="Basic and acidic residues" evidence="1">
    <location>
        <begin position="1"/>
        <end position="11"/>
    </location>
</feature>
<organism evidence="2 3">
    <name type="scientific">Lipingzhangella halophila</name>
    <dbReference type="NCBI Taxonomy" id="1783352"/>
    <lineage>
        <taxon>Bacteria</taxon>
        <taxon>Bacillati</taxon>
        <taxon>Actinomycetota</taxon>
        <taxon>Actinomycetes</taxon>
        <taxon>Streptosporangiales</taxon>
        <taxon>Nocardiopsidaceae</taxon>
        <taxon>Lipingzhangella</taxon>
    </lineage>
</organism>
<reference evidence="2 3" key="1">
    <citation type="submission" date="2020-08" db="EMBL/GenBank/DDBJ databases">
        <title>Sequencing the genomes of 1000 actinobacteria strains.</title>
        <authorList>
            <person name="Klenk H.-P."/>
        </authorList>
    </citation>
    <scope>NUCLEOTIDE SEQUENCE [LARGE SCALE GENOMIC DNA]</scope>
    <source>
        <strain evidence="2 3">DSM 102030</strain>
    </source>
</reference>
<comment type="caution">
    <text evidence="2">The sequence shown here is derived from an EMBL/GenBank/DDBJ whole genome shotgun (WGS) entry which is preliminary data.</text>
</comment>
<accession>A0A7W7REY1</accession>
<proteinExistence type="predicted"/>
<name>A0A7W7REY1_9ACTN</name>
<gene>
    <name evidence="2" type="ORF">F4561_001516</name>
</gene>
<evidence type="ECO:0000256" key="1">
    <source>
        <dbReference type="SAM" id="MobiDB-lite"/>
    </source>
</evidence>
<evidence type="ECO:0000313" key="2">
    <source>
        <dbReference type="EMBL" id="MBB4930696.1"/>
    </source>
</evidence>